<organism evidence="2 3">
    <name type="scientific">Methylocella silvestris (strain DSM 15510 / CIP 108128 / LMG 27833 / NCIMB 13906 / BL2)</name>
    <dbReference type="NCBI Taxonomy" id="395965"/>
    <lineage>
        <taxon>Bacteria</taxon>
        <taxon>Pseudomonadati</taxon>
        <taxon>Pseudomonadota</taxon>
        <taxon>Alphaproteobacteria</taxon>
        <taxon>Hyphomicrobiales</taxon>
        <taxon>Beijerinckiaceae</taxon>
        <taxon>Methylocella</taxon>
    </lineage>
</organism>
<dbReference type="InterPro" id="IPR011042">
    <property type="entry name" value="6-blade_b-propeller_TolB-like"/>
</dbReference>
<dbReference type="Gene3D" id="2.120.10.30">
    <property type="entry name" value="TolB, C-terminal domain"/>
    <property type="match status" value="1"/>
</dbReference>
<dbReference type="Proteomes" id="UP000002257">
    <property type="component" value="Chromosome"/>
</dbReference>
<keyword evidence="1" id="KW-0732">Signal</keyword>
<gene>
    <name evidence="2" type="ordered locus">Msil_2122</name>
</gene>
<name>B8ERK9_METSB</name>
<evidence type="ECO:0000313" key="3">
    <source>
        <dbReference type="Proteomes" id="UP000002257"/>
    </source>
</evidence>
<protein>
    <recommendedName>
        <fullName evidence="4">NHL repeat containing protein</fullName>
    </recommendedName>
</protein>
<keyword evidence="3" id="KW-1185">Reference proteome</keyword>
<dbReference type="KEGG" id="msl:Msil_2122"/>
<feature type="signal peptide" evidence="1">
    <location>
        <begin position="1"/>
        <end position="25"/>
    </location>
</feature>
<evidence type="ECO:0000313" key="2">
    <source>
        <dbReference type="EMBL" id="ACK51061.1"/>
    </source>
</evidence>
<dbReference type="OrthoDB" id="4446106at2"/>
<dbReference type="SUPFAM" id="SSF101898">
    <property type="entry name" value="NHL repeat"/>
    <property type="match status" value="1"/>
</dbReference>
<feature type="chain" id="PRO_5002871625" description="NHL repeat containing protein" evidence="1">
    <location>
        <begin position="26"/>
        <end position="336"/>
    </location>
</feature>
<evidence type="ECO:0000256" key="1">
    <source>
        <dbReference type="SAM" id="SignalP"/>
    </source>
</evidence>
<dbReference type="eggNOG" id="COG3391">
    <property type="taxonomic scope" value="Bacteria"/>
</dbReference>
<accession>B8ERK9</accession>
<dbReference type="HOGENOM" id="CLU_825866_0_0_5"/>
<proteinExistence type="predicted"/>
<dbReference type="RefSeq" id="WP_012591131.1">
    <property type="nucleotide sequence ID" value="NC_011666.1"/>
</dbReference>
<reference evidence="2 3" key="1">
    <citation type="journal article" date="2010" name="J. Bacteriol.">
        <title>Complete genome sequence of the aerobic facultative methanotroph Methylocella silvestris BL2.</title>
        <authorList>
            <person name="Chen Y."/>
            <person name="Crombie A."/>
            <person name="Rahman M.T."/>
            <person name="Dedysh S.N."/>
            <person name="Liesack W."/>
            <person name="Stott M.B."/>
            <person name="Alam M."/>
            <person name="Theisen A.R."/>
            <person name="Murrell J.C."/>
            <person name="Dunfield P.F."/>
        </authorList>
    </citation>
    <scope>NUCLEOTIDE SEQUENCE [LARGE SCALE GENOMIC DNA]</scope>
    <source>
        <strain evidence="3">DSM 15510 / CIP 108128 / LMG 27833 / NCIMB 13906 / BL2</strain>
    </source>
</reference>
<dbReference type="EMBL" id="CP001280">
    <property type="protein sequence ID" value="ACK51061.1"/>
    <property type="molecule type" value="Genomic_DNA"/>
</dbReference>
<sequence length="336" mass="35468">MLIDRIVKAAAVIASIFAASSGAEAGTLKAPYGLAVDQSAGSLYIADPAAGQIIAYNPKANALSAFALVSNPFSLAVNGNGLLYAGIVGAGGHINVYNAQGQSINSMPVPPGDSPITMAFDADNILYQSKGVSTGLGEINAYTNDVTLPYNQVLDSPPSGFSFIPYNKLQTYTEMPSGTKYALGYDNGQIFMLGNLPGHGGNRNIYDTQLLLSGHAQDFSNQVAQCFDANCNAWINNHILALTGSSFAAAVDANHNIFYTDPDGMDIAVTGKPPVSFRKLLTNLPSSPYGIAFDKARSRLYVSFPGEHLIRAYKVTYSTQNGVKVPALSMPPALIR</sequence>
<evidence type="ECO:0008006" key="4">
    <source>
        <dbReference type="Google" id="ProtNLM"/>
    </source>
</evidence>
<dbReference type="AlphaFoldDB" id="B8ERK9"/>